<dbReference type="EMBL" id="JABENB010000001">
    <property type="protein sequence ID" value="NNG38777.1"/>
    <property type="molecule type" value="Genomic_DNA"/>
</dbReference>
<sequence length="131" mass="13740">MHLIRSSSLTGTVPYAYAATTETPSRPVYFAGACPLDADGATVAIGDVAGQARQCLANLRTAMRDADVTLQDVIYTRVLVATTSRDDLVSAWNVVAEAFGDHDVPSTLTGVTVLGYPDQLVELEAVAALPS</sequence>
<reference evidence="1 2" key="1">
    <citation type="submission" date="2020-05" db="EMBL/GenBank/DDBJ databases">
        <title>Flexivirga sp. ID2601S isolated from air conditioner.</title>
        <authorList>
            <person name="Kim D.H."/>
        </authorList>
    </citation>
    <scope>NUCLEOTIDE SEQUENCE [LARGE SCALE GENOMIC DNA]</scope>
    <source>
        <strain evidence="1 2">ID2601S</strain>
    </source>
</reference>
<dbReference type="InterPro" id="IPR006175">
    <property type="entry name" value="YjgF/YER057c/UK114"/>
</dbReference>
<dbReference type="SUPFAM" id="SSF55298">
    <property type="entry name" value="YjgF-like"/>
    <property type="match status" value="1"/>
</dbReference>
<dbReference type="PANTHER" id="PTHR43857:SF1">
    <property type="entry name" value="YJGH FAMILY PROTEIN"/>
    <property type="match status" value="1"/>
</dbReference>
<dbReference type="Pfam" id="PF01042">
    <property type="entry name" value="Ribonuc_L-PSP"/>
    <property type="match status" value="1"/>
</dbReference>
<dbReference type="InterPro" id="IPR035959">
    <property type="entry name" value="RutC-like_sf"/>
</dbReference>
<dbReference type="CDD" id="cd00448">
    <property type="entry name" value="YjgF_YER057c_UK114_family"/>
    <property type="match status" value="1"/>
</dbReference>
<comment type="caution">
    <text evidence="1">The sequence shown here is derived from an EMBL/GenBank/DDBJ whole genome shotgun (WGS) entry which is preliminary data.</text>
</comment>
<organism evidence="1 2">
    <name type="scientific">Flexivirga aerilata</name>
    <dbReference type="NCBI Taxonomy" id="1656889"/>
    <lineage>
        <taxon>Bacteria</taxon>
        <taxon>Bacillati</taxon>
        <taxon>Actinomycetota</taxon>
        <taxon>Actinomycetes</taxon>
        <taxon>Micrococcales</taxon>
        <taxon>Dermacoccaceae</taxon>
        <taxon>Flexivirga</taxon>
    </lineage>
</organism>
<name>A0A849AFX1_9MICO</name>
<dbReference type="PANTHER" id="PTHR43857">
    <property type="entry name" value="BLR7761 PROTEIN"/>
    <property type="match status" value="1"/>
</dbReference>
<evidence type="ECO:0000313" key="1">
    <source>
        <dbReference type="EMBL" id="NNG38777.1"/>
    </source>
</evidence>
<protein>
    <submittedName>
        <fullName evidence="1">RidA family protein</fullName>
    </submittedName>
</protein>
<dbReference type="Proteomes" id="UP000557772">
    <property type="component" value="Unassembled WGS sequence"/>
</dbReference>
<dbReference type="AlphaFoldDB" id="A0A849AFX1"/>
<keyword evidence="2" id="KW-1185">Reference proteome</keyword>
<dbReference type="Gene3D" id="3.30.1330.40">
    <property type="entry name" value="RutC-like"/>
    <property type="match status" value="1"/>
</dbReference>
<accession>A0A849AFX1</accession>
<gene>
    <name evidence="1" type="ORF">HJ588_05750</name>
</gene>
<evidence type="ECO:0000313" key="2">
    <source>
        <dbReference type="Proteomes" id="UP000557772"/>
    </source>
</evidence>
<proteinExistence type="predicted"/>